<dbReference type="WBParaSite" id="GPUH_0001105401-mRNA-1">
    <property type="protein sequence ID" value="GPUH_0001105401-mRNA-1"/>
    <property type="gene ID" value="GPUH_0001105401"/>
</dbReference>
<dbReference type="Proteomes" id="UP000271098">
    <property type="component" value="Unassembled WGS sequence"/>
</dbReference>
<proteinExistence type="predicted"/>
<name>A0A183DQQ0_9BILA</name>
<keyword evidence="2" id="KW-1185">Reference proteome</keyword>
<sequence length="186" mass="21076">MLKAHSIILTANKLQELAALPRKYEYYFMPNKSQVLFYLSDASLLRIRRAGTELQVTDSIDFPLFDIWMESNCAKSTMVLESYGKTVLLISERDPFLIEDSDKRTIAKVLATENAYGRATVWVCILEGSGREIARFEDYSTIYFTKDVGGFQLKLLALAAFARLAATECIQTQSCCCSFLSLLFRC</sequence>
<reference evidence="1 2" key="2">
    <citation type="submission" date="2018-11" db="EMBL/GenBank/DDBJ databases">
        <authorList>
            <consortium name="Pathogen Informatics"/>
        </authorList>
    </citation>
    <scope>NUCLEOTIDE SEQUENCE [LARGE SCALE GENOMIC DNA]</scope>
</reference>
<evidence type="ECO:0000313" key="3">
    <source>
        <dbReference type="WBParaSite" id="GPUH_0001105401-mRNA-1"/>
    </source>
</evidence>
<protein>
    <submittedName>
        <fullName evidence="3">CNH domain-containing protein</fullName>
    </submittedName>
</protein>
<dbReference type="OrthoDB" id="5800741at2759"/>
<gene>
    <name evidence="1" type="ORF">GPUH_LOCUS11041</name>
</gene>
<dbReference type="AlphaFoldDB" id="A0A183DQQ0"/>
<dbReference type="EMBL" id="UYRT01078304">
    <property type="protein sequence ID" value="VDN18253.1"/>
    <property type="molecule type" value="Genomic_DNA"/>
</dbReference>
<evidence type="ECO:0000313" key="1">
    <source>
        <dbReference type="EMBL" id="VDN18253.1"/>
    </source>
</evidence>
<organism evidence="3">
    <name type="scientific">Gongylonema pulchrum</name>
    <dbReference type="NCBI Taxonomy" id="637853"/>
    <lineage>
        <taxon>Eukaryota</taxon>
        <taxon>Metazoa</taxon>
        <taxon>Ecdysozoa</taxon>
        <taxon>Nematoda</taxon>
        <taxon>Chromadorea</taxon>
        <taxon>Rhabditida</taxon>
        <taxon>Spirurina</taxon>
        <taxon>Spiruromorpha</taxon>
        <taxon>Spiruroidea</taxon>
        <taxon>Gongylonematidae</taxon>
        <taxon>Gongylonema</taxon>
    </lineage>
</organism>
<accession>A0A183DQQ0</accession>
<reference evidence="3" key="1">
    <citation type="submission" date="2016-06" db="UniProtKB">
        <authorList>
            <consortium name="WormBaseParasite"/>
        </authorList>
    </citation>
    <scope>IDENTIFICATION</scope>
</reference>
<evidence type="ECO:0000313" key="2">
    <source>
        <dbReference type="Proteomes" id="UP000271098"/>
    </source>
</evidence>